<evidence type="ECO:0000256" key="9">
    <source>
        <dbReference type="ARBA" id="ARBA00023244"/>
    </source>
</evidence>
<dbReference type="NCBIfam" id="TIGR00540">
    <property type="entry name" value="TPR_hemY_coli"/>
    <property type="match status" value="1"/>
</dbReference>
<comment type="function">
    <text evidence="1">Involved in a late step of protoheme IX synthesis.</text>
</comment>
<dbReference type="UniPathway" id="UPA00252"/>
<evidence type="ECO:0000313" key="14">
    <source>
        <dbReference type="Proteomes" id="UP000675747"/>
    </source>
</evidence>
<keyword evidence="14" id="KW-1185">Reference proteome</keyword>
<dbReference type="InterPro" id="IPR011990">
    <property type="entry name" value="TPR-like_helical_dom_sf"/>
</dbReference>
<evidence type="ECO:0000256" key="4">
    <source>
        <dbReference type="ARBA" id="ARBA00022475"/>
    </source>
</evidence>
<reference evidence="13 14" key="1">
    <citation type="journal article" date="2021" name="Microbiol. Resour. Announc.">
        <title>Draft Genome Sequence of Coralloluteibacterium stylophorae LMG 29479T.</title>
        <authorList>
            <person name="Karlyshev A.V."/>
            <person name="Kudryashova E.B."/>
            <person name="Ariskina E.V."/>
            <person name="Conroy A.P."/>
            <person name="Abidueva E.Y."/>
        </authorList>
    </citation>
    <scope>NUCLEOTIDE SEQUENCE [LARGE SCALE GENOMIC DNA]</scope>
    <source>
        <strain evidence="13 14">LMG 29479</strain>
    </source>
</reference>
<dbReference type="GO" id="GO:0042168">
    <property type="term" value="P:heme metabolic process"/>
    <property type="evidence" value="ECO:0007669"/>
    <property type="project" value="InterPro"/>
</dbReference>
<dbReference type="EMBL" id="JAGQFT020000005">
    <property type="protein sequence ID" value="MBS7457439.1"/>
    <property type="molecule type" value="Genomic_DNA"/>
</dbReference>
<name>A0A8J8AWF5_9GAMM</name>
<dbReference type="Pfam" id="PF07219">
    <property type="entry name" value="HemY_N"/>
    <property type="match status" value="1"/>
</dbReference>
<evidence type="ECO:0000256" key="7">
    <source>
        <dbReference type="ARBA" id="ARBA00022989"/>
    </source>
</evidence>
<evidence type="ECO:0000256" key="3">
    <source>
        <dbReference type="ARBA" id="ARBA00004744"/>
    </source>
</evidence>
<dbReference type="RefSeq" id="WP_211925466.1">
    <property type="nucleotide sequence ID" value="NZ_JAGQFT020000005.1"/>
</dbReference>
<dbReference type="EMBL" id="JAGQFT010000011">
    <property type="protein sequence ID" value="MBR0561501.1"/>
    <property type="molecule type" value="Genomic_DNA"/>
</dbReference>
<evidence type="ECO:0000256" key="8">
    <source>
        <dbReference type="ARBA" id="ARBA00023136"/>
    </source>
</evidence>
<evidence type="ECO:0000256" key="1">
    <source>
        <dbReference type="ARBA" id="ARBA00002962"/>
    </source>
</evidence>
<gene>
    <name evidence="13" type="ORF">KB893_009865</name>
    <name evidence="12" type="ORF">KB893_03030</name>
</gene>
<dbReference type="GO" id="GO:0005886">
    <property type="term" value="C:plasma membrane"/>
    <property type="evidence" value="ECO:0007669"/>
    <property type="project" value="UniProtKB-SubCell"/>
</dbReference>
<dbReference type="GO" id="GO:0006779">
    <property type="term" value="P:porphyrin-containing compound biosynthetic process"/>
    <property type="evidence" value="ECO:0007669"/>
    <property type="project" value="UniProtKB-KW"/>
</dbReference>
<feature type="transmembrane region" description="Helical" evidence="10">
    <location>
        <begin position="42"/>
        <end position="69"/>
    </location>
</feature>
<accession>A0A8J8AWF5</accession>
<evidence type="ECO:0000256" key="5">
    <source>
        <dbReference type="ARBA" id="ARBA00022519"/>
    </source>
</evidence>
<feature type="domain" description="HemY N-terminal" evidence="11">
    <location>
        <begin position="29"/>
        <end position="128"/>
    </location>
</feature>
<evidence type="ECO:0000313" key="13">
    <source>
        <dbReference type="EMBL" id="MBS7457439.1"/>
    </source>
</evidence>
<evidence type="ECO:0000259" key="11">
    <source>
        <dbReference type="Pfam" id="PF07219"/>
    </source>
</evidence>
<proteinExistence type="predicted"/>
<dbReference type="AlphaFoldDB" id="A0A8J8AWF5"/>
<dbReference type="Gene3D" id="1.25.40.10">
    <property type="entry name" value="Tetratricopeptide repeat domain"/>
    <property type="match status" value="1"/>
</dbReference>
<organism evidence="12">
    <name type="scientific">Coralloluteibacterium stylophorae</name>
    <dbReference type="NCBI Taxonomy" id="1776034"/>
    <lineage>
        <taxon>Bacteria</taxon>
        <taxon>Pseudomonadati</taxon>
        <taxon>Pseudomonadota</taxon>
        <taxon>Gammaproteobacteria</taxon>
        <taxon>Lysobacterales</taxon>
        <taxon>Lysobacteraceae</taxon>
        <taxon>Coralloluteibacterium</taxon>
    </lineage>
</organism>
<keyword evidence="8 10" id="KW-0472">Membrane</keyword>
<evidence type="ECO:0000256" key="2">
    <source>
        <dbReference type="ARBA" id="ARBA00004429"/>
    </source>
</evidence>
<dbReference type="SUPFAM" id="SSF48452">
    <property type="entry name" value="TPR-like"/>
    <property type="match status" value="1"/>
</dbReference>
<comment type="subcellular location">
    <subcellularLocation>
        <location evidence="2">Cell inner membrane</location>
        <topology evidence="2">Multi-pass membrane protein</topology>
    </subcellularLocation>
</comment>
<keyword evidence="7 10" id="KW-1133">Transmembrane helix</keyword>
<dbReference type="InterPro" id="IPR010817">
    <property type="entry name" value="HemY_N"/>
</dbReference>
<comment type="pathway">
    <text evidence="3">Porphyrin-containing compound metabolism; protoheme biosynthesis.</text>
</comment>
<protein>
    <submittedName>
        <fullName evidence="12">Heme biosynthesis protein HemY</fullName>
    </submittedName>
</protein>
<comment type="caution">
    <text evidence="12">The sequence shown here is derived from an EMBL/GenBank/DDBJ whole genome shotgun (WGS) entry which is preliminary data.</text>
</comment>
<evidence type="ECO:0000313" key="12">
    <source>
        <dbReference type="EMBL" id="MBR0561501.1"/>
    </source>
</evidence>
<keyword evidence="4" id="KW-1003">Cell membrane</keyword>
<evidence type="ECO:0000256" key="10">
    <source>
        <dbReference type="SAM" id="Phobius"/>
    </source>
</evidence>
<evidence type="ECO:0000256" key="6">
    <source>
        <dbReference type="ARBA" id="ARBA00022692"/>
    </source>
</evidence>
<keyword evidence="6 10" id="KW-0812">Transmembrane</keyword>
<reference evidence="12" key="2">
    <citation type="submission" date="2021-04" db="EMBL/GenBank/DDBJ databases">
        <authorList>
            <person name="Karlyshev A.V."/>
        </authorList>
    </citation>
    <scope>NUCLEOTIDE SEQUENCE</scope>
    <source>
        <strain evidence="12">LMG 29479</strain>
    </source>
</reference>
<sequence>MSPFRSLLFWLFLAVLGALGATLLLADPGLLLIEIRGWTVETSVAFAVLALLVAILLGGLVLRLLMLPVDAWRGHRRRRSRVRLASGLGALHEGRWQRAEATLLQAAEDAGLRAVALLNAARAAWARGDRDRCDAHLGELARIDAHAAALAQADAALAEGRPADAAAGLEPLAVRGALPPRGQLLRIRALLAAGRAGEAWNLLGGLRQAQVLDEEGRAALERQVAAQALREAPDADALAAAWDRIPKALRNEPEVVGAYAERAGGLGMQVAAAVALGNALDARWDEALAASYGRLPAAPHDDLRLGAAATWLHRHPNSPALLVTVARLEREHGRSGPALDHLHRALAQGADGEAWEELGHLYSERGDGETARLCYLNALRSARGEATLALPGRGLRERIGDEAVAEDRDEHGLPRLRG</sequence>
<dbReference type="InterPro" id="IPR005254">
    <property type="entry name" value="Heme_biosyn_assoc_TPR_pro"/>
</dbReference>
<keyword evidence="9" id="KW-0627">Porphyrin biosynthesis</keyword>
<dbReference type="Proteomes" id="UP000675747">
    <property type="component" value="Unassembled WGS sequence"/>
</dbReference>
<keyword evidence="5" id="KW-0997">Cell inner membrane</keyword>